<dbReference type="STRING" id="658218.SAMN05216562_2228"/>
<evidence type="ECO:0000259" key="12">
    <source>
        <dbReference type="Pfam" id="PF00317"/>
    </source>
</evidence>
<evidence type="ECO:0000313" key="14">
    <source>
        <dbReference type="EMBL" id="SEA19396.1"/>
    </source>
</evidence>
<feature type="domain" description="Ribonucleotide reductase large subunit N-terminal" evidence="12">
    <location>
        <begin position="27"/>
        <end position="86"/>
    </location>
</feature>
<accession>A0A1H3Z6R6</accession>
<evidence type="ECO:0000313" key="15">
    <source>
        <dbReference type="Proteomes" id="UP000198658"/>
    </source>
</evidence>
<dbReference type="Pfam" id="PF02867">
    <property type="entry name" value="Ribonuc_red_lgC"/>
    <property type="match status" value="1"/>
</dbReference>
<dbReference type="PRINTS" id="PR01183">
    <property type="entry name" value="RIBORDTASEM1"/>
</dbReference>
<evidence type="ECO:0000256" key="4">
    <source>
        <dbReference type="ARBA" id="ARBA00022634"/>
    </source>
</evidence>
<reference evidence="15" key="1">
    <citation type="submission" date="2016-10" db="EMBL/GenBank/DDBJ databases">
        <authorList>
            <person name="Varghese N."/>
            <person name="Submissions S."/>
        </authorList>
    </citation>
    <scope>NUCLEOTIDE SEQUENCE [LARGE SCALE GENOMIC DNA]</scope>
    <source>
        <strain evidence="15">CGMCC 1.10657</strain>
    </source>
</reference>
<evidence type="ECO:0000256" key="5">
    <source>
        <dbReference type="ARBA" id="ARBA00022741"/>
    </source>
</evidence>
<evidence type="ECO:0000256" key="3">
    <source>
        <dbReference type="ARBA" id="ARBA00022628"/>
    </source>
</evidence>
<evidence type="ECO:0000256" key="2">
    <source>
        <dbReference type="ARBA" id="ARBA00007405"/>
    </source>
</evidence>
<keyword evidence="15" id="KW-1185">Reference proteome</keyword>
<dbReference type="GO" id="GO:0004748">
    <property type="term" value="F:ribonucleoside-diphosphate reductase activity, thioredoxin disulfide as acceptor"/>
    <property type="evidence" value="ECO:0007669"/>
    <property type="project" value="UniProtKB-EC"/>
</dbReference>
<dbReference type="SUPFAM" id="SSF51998">
    <property type="entry name" value="PFL-like glycyl radical enzymes"/>
    <property type="match status" value="1"/>
</dbReference>
<organism evidence="14 15">
    <name type="scientific">Microbulbifer marinus</name>
    <dbReference type="NCBI Taxonomy" id="658218"/>
    <lineage>
        <taxon>Bacteria</taxon>
        <taxon>Pseudomonadati</taxon>
        <taxon>Pseudomonadota</taxon>
        <taxon>Gammaproteobacteria</taxon>
        <taxon>Cellvibrionales</taxon>
        <taxon>Microbulbiferaceae</taxon>
        <taxon>Microbulbifer</taxon>
    </lineage>
</organism>
<keyword evidence="6 11" id="KW-0560">Oxidoreductase</keyword>
<dbReference type="InterPro" id="IPR013344">
    <property type="entry name" value="RNR_NrdJ/NrdZ"/>
</dbReference>
<evidence type="ECO:0000256" key="8">
    <source>
        <dbReference type="ARBA" id="ARBA00023157"/>
    </source>
</evidence>
<dbReference type="AlphaFoldDB" id="A0A1H3Z6R6"/>
<dbReference type="NCBIfam" id="TIGR02504">
    <property type="entry name" value="NrdJ_Z"/>
    <property type="match status" value="1"/>
</dbReference>
<keyword evidence="7" id="KW-0215">Deoxyribonucleotide synthesis</keyword>
<comment type="cofactor">
    <cofactor evidence="1 11">
        <name>adenosylcob(III)alamin</name>
        <dbReference type="ChEBI" id="CHEBI:18408"/>
    </cofactor>
</comment>
<dbReference type="InterPro" id="IPR013509">
    <property type="entry name" value="RNR_lsu_N"/>
</dbReference>
<dbReference type="EMBL" id="FNQO01000002">
    <property type="protein sequence ID" value="SEA19396.1"/>
    <property type="molecule type" value="Genomic_DNA"/>
</dbReference>
<dbReference type="EC" id="1.17.4.1" evidence="11"/>
<comment type="similarity">
    <text evidence="2 11">Belongs to the ribonucleoside diphosphate reductase class-2 family.</text>
</comment>
<evidence type="ECO:0000256" key="7">
    <source>
        <dbReference type="ARBA" id="ARBA00023116"/>
    </source>
</evidence>
<dbReference type="OrthoDB" id="9762933at2"/>
<keyword evidence="5 11" id="KW-0547">Nucleotide-binding</keyword>
<dbReference type="RefSeq" id="WP_091388196.1">
    <property type="nucleotide sequence ID" value="NZ_FNQO01000002.1"/>
</dbReference>
<evidence type="ECO:0000256" key="6">
    <source>
        <dbReference type="ARBA" id="ARBA00023002"/>
    </source>
</evidence>
<gene>
    <name evidence="14" type="ORF">SAMN05216562_2228</name>
</gene>
<dbReference type="InterPro" id="IPR000788">
    <property type="entry name" value="RNR_lg_C"/>
</dbReference>
<dbReference type="GO" id="GO:0005524">
    <property type="term" value="F:ATP binding"/>
    <property type="evidence" value="ECO:0007669"/>
    <property type="project" value="InterPro"/>
</dbReference>
<dbReference type="Proteomes" id="UP000198658">
    <property type="component" value="Unassembled WGS sequence"/>
</dbReference>
<keyword evidence="4 11" id="KW-0237">DNA synthesis</keyword>
<protein>
    <recommendedName>
        <fullName evidence="11">Vitamin B12-dependent ribonucleotide reductase</fullName>
        <ecNumber evidence="11">1.17.4.1</ecNumber>
    </recommendedName>
</protein>
<evidence type="ECO:0000259" key="13">
    <source>
        <dbReference type="Pfam" id="PF02867"/>
    </source>
</evidence>
<name>A0A1H3Z6R6_9GAMM</name>
<evidence type="ECO:0000256" key="9">
    <source>
        <dbReference type="ARBA" id="ARBA00023285"/>
    </source>
</evidence>
<sequence>MSRFDSEISAFIWDTKYRHRGAGRRGDGERIFDQTVEDSWRRLANALAAMEPLQHELWAQRFYHNLADFRFLPGGRILAGAGTAHRVTLFNCFVMGAIEDSMEAIFERLKEGALTMQQGGGIGCDFSTLRPAGSRAQHTGTIASGPVSFMRIWDAMCATLLSTGSRRGAMMATLRCDHPDIERFVEAKRDPRELRHFNLSVLVSDEFMAAVDGDEDWSLVFPDRHLEGQGDELIARRWSGEGEAVPCRVLRRVPARQLWQQIMRATYDCAEPGVLFVDQINRHNNLHYREQISATNPCGEIPLPPYGACNLGSVNLLQFVREPFGDRARLDWDGIRDCAELGVRMLDNVIDLSRYPLPAQEQQARGSRRIGIGITGLADALITLGLHYDSDAARQLAARVMQTLRDSAYRTSIALAEEKGAFPFFRRDDYLRGADIRSLPDELRRDIAAGGIRNSHLIAIAPTGTISLLANCVSSGVEPVFDFRHRRRVLTASGDYREFDIVDPAYRLWCDRGGNGDALPEVFVAARGLTPRAHLQMEAALQPFVDNAISKTVNVPADYPFEAFQSLYREAFALGLKGCTTFRPNPVTQSVLTSGDEAPASHCCNIEREGE</sequence>
<dbReference type="GO" id="GO:0009263">
    <property type="term" value="P:deoxyribonucleotide biosynthetic process"/>
    <property type="evidence" value="ECO:0007669"/>
    <property type="project" value="UniProtKB-KW"/>
</dbReference>
<proteinExistence type="inferred from homology"/>
<evidence type="ECO:0000256" key="11">
    <source>
        <dbReference type="RuleBase" id="RU364064"/>
    </source>
</evidence>
<dbReference type="GO" id="GO:0031419">
    <property type="term" value="F:cobalamin binding"/>
    <property type="evidence" value="ECO:0007669"/>
    <property type="project" value="UniProtKB-KW"/>
</dbReference>
<keyword evidence="3 11" id="KW-0846">Cobalamin</keyword>
<keyword evidence="9 11" id="KW-0170">Cobalt</keyword>
<dbReference type="PANTHER" id="PTHR43371">
    <property type="entry name" value="VITAMIN B12-DEPENDENT RIBONUCLEOTIDE REDUCTASE"/>
    <property type="match status" value="1"/>
</dbReference>
<comment type="catalytic activity">
    <reaction evidence="10 11">
        <text>a 2'-deoxyribonucleoside 5'-diphosphate + [thioredoxin]-disulfide + H2O = a ribonucleoside 5'-diphosphate + [thioredoxin]-dithiol</text>
        <dbReference type="Rhea" id="RHEA:23252"/>
        <dbReference type="Rhea" id="RHEA-COMP:10698"/>
        <dbReference type="Rhea" id="RHEA-COMP:10700"/>
        <dbReference type="ChEBI" id="CHEBI:15377"/>
        <dbReference type="ChEBI" id="CHEBI:29950"/>
        <dbReference type="ChEBI" id="CHEBI:50058"/>
        <dbReference type="ChEBI" id="CHEBI:57930"/>
        <dbReference type="ChEBI" id="CHEBI:73316"/>
        <dbReference type="EC" id="1.17.4.1"/>
    </reaction>
</comment>
<dbReference type="CDD" id="cd02888">
    <property type="entry name" value="RNR_II_dimer"/>
    <property type="match status" value="1"/>
</dbReference>
<dbReference type="PANTHER" id="PTHR43371:SF1">
    <property type="entry name" value="RIBONUCLEOSIDE-DIPHOSPHATE REDUCTASE"/>
    <property type="match status" value="1"/>
</dbReference>
<dbReference type="InterPro" id="IPR050862">
    <property type="entry name" value="RdRp_reductase_class-2"/>
</dbReference>
<evidence type="ECO:0000256" key="1">
    <source>
        <dbReference type="ARBA" id="ARBA00001922"/>
    </source>
</evidence>
<feature type="domain" description="Ribonucleotide reductase large subunit C-terminal" evidence="13">
    <location>
        <begin position="91"/>
        <end position="581"/>
    </location>
</feature>
<evidence type="ECO:0000256" key="10">
    <source>
        <dbReference type="ARBA" id="ARBA00047754"/>
    </source>
</evidence>
<dbReference type="GO" id="GO:0071897">
    <property type="term" value="P:DNA biosynthetic process"/>
    <property type="evidence" value="ECO:0007669"/>
    <property type="project" value="UniProtKB-KW"/>
</dbReference>
<dbReference type="Pfam" id="PF00317">
    <property type="entry name" value="Ribonuc_red_lgN"/>
    <property type="match status" value="1"/>
</dbReference>
<dbReference type="Gene3D" id="3.20.70.20">
    <property type="match status" value="1"/>
</dbReference>
<keyword evidence="8" id="KW-1015">Disulfide bond</keyword>
<comment type="function">
    <text evidence="11">Catalyzes the reduction of ribonucleotides to deoxyribonucleotides. May function to provide a pool of deoxyribonucleotide precursors for DNA repair during oxygen limitation and/or for immediate growth after restoration of oxygen.</text>
</comment>